<dbReference type="Proteomes" id="UP000433483">
    <property type="component" value="Unassembled WGS sequence"/>
</dbReference>
<dbReference type="Proteomes" id="UP000460718">
    <property type="component" value="Unassembled WGS sequence"/>
</dbReference>
<accession>A0A6A4AEM9</accession>
<organism evidence="8 13">
    <name type="scientific">Phytophthora fragariae</name>
    <dbReference type="NCBI Taxonomy" id="53985"/>
    <lineage>
        <taxon>Eukaryota</taxon>
        <taxon>Sar</taxon>
        <taxon>Stramenopiles</taxon>
        <taxon>Oomycota</taxon>
        <taxon>Peronosporomycetes</taxon>
        <taxon>Peronosporales</taxon>
        <taxon>Peronosporaceae</taxon>
        <taxon>Phytophthora</taxon>
    </lineage>
</organism>
<dbReference type="AlphaFoldDB" id="A0A6A4AEM9"/>
<dbReference type="Proteomes" id="UP000437068">
    <property type="component" value="Unassembled WGS sequence"/>
</dbReference>
<dbReference type="EMBL" id="QXGE01000295">
    <property type="protein sequence ID" value="KAE9316935.1"/>
    <property type="molecule type" value="Genomic_DNA"/>
</dbReference>
<gene>
    <name evidence="9" type="ORF">PF001_g7081</name>
    <name evidence="8" type="ORF">PF002_g1600</name>
    <name evidence="7" type="ORF">PF005_g14672</name>
    <name evidence="6" type="ORF">PF006_g7231</name>
    <name evidence="4" type="ORF">PF007_g8206</name>
    <name evidence="2" type="ORF">PF009_g16055</name>
    <name evidence="5" type="ORF">PF010_g7408</name>
    <name evidence="3" type="ORF">PF011_g6707</name>
</gene>
<evidence type="ECO:0000313" key="7">
    <source>
        <dbReference type="EMBL" id="KAE9202172.1"/>
    </source>
</evidence>
<evidence type="ECO:0000313" key="2">
    <source>
        <dbReference type="EMBL" id="KAE8933960.1"/>
    </source>
</evidence>
<dbReference type="Proteomes" id="UP000488956">
    <property type="component" value="Unassembled WGS sequence"/>
</dbReference>
<evidence type="ECO:0000313" key="11">
    <source>
        <dbReference type="Proteomes" id="UP000433483"/>
    </source>
</evidence>
<evidence type="ECO:0000313" key="14">
    <source>
        <dbReference type="Proteomes" id="UP000440732"/>
    </source>
</evidence>
<keyword evidence="1" id="KW-0812">Transmembrane</keyword>
<sequence>MHDADSASPTARVPLSLAFSLFAAVSTSVVAVGASAISALTRRASAQASASSGVVSIGTSIGVTL</sequence>
<dbReference type="Proteomes" id="UP000429523">
    <property type="component" value="Unassembled WGS sequence"/>
</dbReference>
<dbReference type="Proteomes" id="UP000440367">
    <property type="component" value="Unassembled WGS sequence"/>
</dbReference>
<evidence type="ECO:0000313" key="9">
    <source>
        <dbReference type="EMBL" id="KAE9316935.1"/>
    </source>
</evidence>
<evidence type="ECO:0000313" key="5">
    <source>
        <dbReference type="EMBL" id="KAE9120686.1"/>
    </source>
</evidence>
<keyword evidence="11" id="KW-1185">Reference proteome</keyword>
<dbReference type="Proteomes" id="UP000440732">
    <property type="component" value="Unassembled WGS sequence"/>
</dbReference>
<evidence type="ECO:0000256" key="1">
    <source>
        <dbReference type="SAM" id="Phobius"/>
    </source>
</evidence>
<keyword evidence="1" id="KW-0472">Membrane</keyword>
<dbReference type="Proteomes" id="UP000441208">
    <property type="component" value="Unassembled WGS sequence"/>
</dbReference>
<protein>
    <submittedName>
        <fullName evidence="8">Uncharacterized protein</fullName>
    </submittedName>
</protein>
<comment type="caution">
    <text evidence="8">The sequence shown here is derived from an EMBL/GenBank/DDBJ whole genome shotgun (WGS) entry which is preliminary data.</text>
</comment>
<dbReference type="EMBL" id="QXGB01000877">
    <property type="protein sequence ID" value="KAE9202172.1"/>
    <property type="molecule type" value="Genomic_DNA"/>
</dbReference>
<reference evidence="10 11" key="1">
    <citation type="submission" date="2018-08" db="EMBL/GenBank/DDBJ databases">
        <title>Genomic investigation of the strawberry pathogen Phytophthora fragariae indicates pathogenicity is determined by transcriptional variation in three key races.</title>
        <authorList>
            <person name="Adams T.M."/>
            <person name="Armitage A.D."/>
            <person name="Sobczyk M.K."/>
            <person name="Bates H.J."/>
            <person name="Dunwell J.M."/>
            <person name="Nellist C.F."/>
            <person name="Harrison R.J."/>
        </authorList>
    </citation>
    <scope>NUCLEOTIDE SEQUENCE [LARGE SCALE GENOMIC DNA]</scope>
    <source>
        <strain evidence="9 12">A4</strain>
        <strain evidence="8 13">BC-1</strain>
        <strain evidence="7 11">NOV-27</strain>
        <strain evidence="6 14">NOV-5</strain>
        <strain evidence="4 15">NOV-71</strain>
        <strain evidence="2 10">NOV-9</strain>
        <strain evidence="5 17">ONT-3</strain>
        <strain evidence="3 16">SCRP245</strain>
    </source>
</reference>
<dbReference type="EMBL" id="QXGA01000305">
    <property type="protein sequence ID" value="KAE9148164.1"/>
    <property type="molecule type" value="Genomic_DNA"/>
</dbReference>
<evidence type="ECO:0000313" key="16">
    <source>
        <dbReference type="Proteomes" id="UP000460718"/>
    </source>
</evidence>
<dbReference type="EMBL" id="QXFX01000314">
    <property type="protein sequence ID" value="KAE9120686.1"/>
    <property type="molecule type" value="Genomic_DNA"/>
</dbReference>
<evidence type="ECO:0000313" key="17">
    <source>
        <dbReference type="Proteomes" id="UP000488956"/>
    </source>
</evidence>
<evidence type="ECO:0000313" key="13">
    <source>
        <dbReference type="Proteomes" id="UP000440367"/>
    </source>
</evidence>
<name>A0A6A4AEM9_9STRA</name>
<dbReference type="EMBL" id="QXGF01000959">
    <property type="protein sequence ID" value="KAE8933960.1"/>
    <property type="molecule type" value="Genomic_DNA"/>
</dbReference>
<proteinExistence type="predicted"/>
<dbReference type="EMBL" id="QXFW01000286">
    <property type="protein sequence ID" value="KAE9017441.1"/>
    <property type="molecule type" value="Genomic_DNA"/>
</dbReference>
<evidence type="ECO:0000313" key="8">
    <source>
        <dbReference type="EMBL" id="KAE9256835.1"/>
    </source>
</evidence>
<evidence type="ECO:0000313" key="4">
    <source>
        <dbReference type="EMBL" id="KAE9120359.1"/>
    </source>
</evidence>
<evidence type="ECO:0000313" key="6">
    <source>
        <dbReference type="EMBL" id="KAE9148164.1"/>
    </source>
</evidence>
<evidence type="ECO:0000313" key="12">
    <source>
        <dbReference type="Proteomes" id="UP000437068"/>
    </source>
</evidence>
<evidence type="ECO:0000313" key="15">
    <source>
        <dbReference type="Proteomes" id="UP000441208"/>
    </source>
</evidence>
<dbReference type="EMBL" id="QXFZ01000339">
    <property type="protein sequence ID" value="KAE9120359.1"/>
    <property type="molecule type" value="Genomic_DNA"/>
</dbReference>
<evidence type="ECO:0000313" key="10">
    <source>
        <dbReference type="Proteomes" id="UP000429523"/>
    </source>
</evidence>
<dbReference type="EMBL" id="QXGD01000038">
    <property type="protein sequence ID" value="KAE9256835.1"/>
    <property type="molecule type" value="Genomic_DNA"/>
</dbReference>
<evidence type="ECO:0000313" key="3">
    <source>
        <dbReference type="EMBL" id="KAE9017441.1"/>
    </source>
</evidence>
<keyword evidence="1" id="KW-1133">Transmembrane helix</keyword>
<feature type="transmembrane region" description="Helical" evidence="1">
    <location>
        <begin position="15"/>
        <end position="40"/>
    </location>
</feature>